<reference evidence="5 6" key="1">
    <citation type="submission" date="2020-02" db="EMBL/GenBank/DDBJ databases">
        <title>Nitrogenibacter mangrovi gen. nov., sp. nov. isolated from mangrove sediment, a denitrifying betaproteobacterium.</title>
        <authorList>
            <person name="Liao H."/>
            <person name="Tian Y."/>
        </authorList>
    </citation>
    <scope>NUCLEOTIDE SEQUENCE [LARGE SCALE GENOMIC DNA]</scope>
    <source>
        <strain evidence="5 6">M9-3-2</strain>
    </source>
</reference>
<evidence type="ECO:0000256" key="3">
    <source>
        <dbReference type="SAM" id="SignalP"/>
    </source>
</evidence>
<feature type="domain" description="YNCE-like beta-propeller" evidence="4">
    <location>
        <begin position="29"/>
        <end position="103"/>
    </location>
</feature>
<dbReference type="NCBIfam" id="TIGR02276">
    <property type="entry name" value="beta_rpt_yvtn"/>
    <property type="match status" value="3"/>
</dbReference>
<evidence type="ECO:0000256" key="1">
    <source>
        <dbReference type="ARBA" id="ARBA00022729"/>
    </source>
</evidence>
<dbReference type="InterPro" id="IPR051200">
    <property type="entry name" value="Host-pathogen_enzymatic-act"/>
</dbReference>
<dbReference type="PANTHER" id="PTHR47197:SF3">
    <property type="entry name" value="DIHYDRO-HEME D1 DEHYDROGENASE"/>
    <property type="match status" value="1"/>
</dbReference>
<keyword evidence="6" id="KW-1185">Reference proteome</keyword>
<dbReference type="SUPFAM" id="SSF50974">
    <property type="entry name" value="Nitrous oxide reductase, N-terminal domain"/>
    <property type="match status" value="1"/>
</dbReference>
<dbReference type="InterPro" id="IPR015943">
    <property type="entry name" value="WD40/YVTN_repeat-like_dom_sf"/>
</dbReference>
<dbReference type="InterPro" id="IPR011964">
    <property type="entry name" value="YVTN_b-propeller_repeat"/>
</dbReference>
<dbReference type="Pfam" id="PF21783">
    <property type="entry name" value="YNCE"/>
    <property type="match status" value="2"/>
</dbReference>
<feature type="region of interest" description="Disordered" evidence="2">
    <location>
        <begin position="118"/>
        <end position="140"/>
    </location>
</feature>
<feature type="chain" id="PRO_5025585153" evidence="3">
    <location>
        <begin position="27"/>
        <end position="352"/>
    </location>
</feature>
<proteinExistence type="predicted"/>
<gene>
    <name evidence="5" type="ORF">G3580_08495</name>
</gene>
<dbReference type="InterPro" id="IPR011045">
    <property type="entry name" value="N2O_reductase_N"/>
</dbReference>
<organism evidence="5 6">
    <name type="scientific">Nitrogeniibacter mangrovi</name>
    <dbReference type="NCBI Taxonomy" id="2016596"/>
    <lineage>
        <taxon>Bacteria</taxon>
        <taxon>Pseudomonadati</taxon>
        <taxon>Pseudomonadota</taxon>
        <taxon>Betaproteobacteria</taxon>
        <taxon>Rhodocyclales</taxon>
        <taxon>Zoogloeaceae</taxon>
        <taxon>Nitrogeniibacter</taxon>
    </lineage>
</organism>
<accession>A0A6C1B286</accession>
<dbReference type="KEGG" id="azq:G3580_08495"/>
<dbReference type="Proteomes" id="UP000501991">
    <property type="component" value="Chromosome"/>
</dbReference>
<evidence type="ECO:0000256" key="2">
    <source>
        <dbReference type="SAM" id="MobiDB-lite"/>
    </source>
</evidence>
<dbReference type="RefSeq" id="WP_173764841.1">
    <property type="nucleotide sequence ID" value="NZ_CP048836.1"/>
</dbReference>
<evidence type="ECO:0000313" key="6">
    <source>
        <dbReference type="Proteomes" id="UP000501991"/>
    </source>
</evidence>
<evidence type="ECO:0000313" key="5">
    <source>
        <dbReference type="EMBL" id="QID17677.1"/>
    </source>
</evidence>
<protein>
    <submittedName>
        <fullName evidence="5">Beta-propeller fold lactonase family protein</fullName>
    </submittedName>
</protein>
<feature type="signal peptide" evidence="3">
    <location>
        <begin position="1"/>
        <end position="26"/>
    </location>
</feature>
<name>A0A6C1B286_9RHOO</name>
<sequence>MNKRFVRTATAVAVSLLASAAVPALAADAVYVTNQGGGVSVLDPVTLKVERTIDVGGTGPRGVAVTPDGKYLLTANQKTADMSVIDLATDKVVRRVHIGKNPEFLRVTPDGTRAFVTYEPSSKGGPPSKNAKDDDDDKTPGEIAEIDLHSWKLVRSIVGAPETEGIEFSADHKLLAITNEGNDTITVHNVSDGKLVKTVDLSKDGSRPRGIKLSPDGKHYIVTMENSNSFLVLDQDFKVLKSVPTGMGPYGVAFDKTGKHIIVAAARGGVVQVFDGHSHAKLAEVPVGKRCWHFSYTPDESKLLVACGRSDDVEVIDANTYKRVDNLGGFKLPWGIVTYPKAYGSLETLSRP</sequence>
<evidence type="ECO:0000259" key="4">
    <source>
        <dbReference type="Pfam" id="PF21783"/>
    </source>
</evidence>
<feature type="domain" description="YNCE-like beta-propeller" evidence="4">
    <location>
        <begin position="166"/>
        <end position="289"/>
    </location>
</feature>
<dbReference type="InterPro" id="IPR048433">
    <property type="entry name" value="YNCE-like_beta-prop"/>
</dbReference>
<dbReference type="AlphaFoldDB" id="A0A6C1B286"/>
<dbReference type="Gene3D" id="2.130.10.10">
    <property type="entry name" value="YVTN repeat-like/Quinoprotein amine dehydrogenase"/>
    <property type="match status" value="2"/>
</dbReference>
<keyword evidence="1 3" id="KW-0732">Signal</keyword>
<dbReference type="PANTHER" id="PTHR47197">
    <property type="entry name" value="PROTEIN NIRF"/>
    <property type="match status" value="1"/>
</dbReference>
<dbReference type="EMBL" id="CP048836">
    <property type="protein sequence ID" value="QID17677.1"/>
    <property type="molecule type" value="Genomic_DNA"/>
</dbReference>